<dbReference type="RefSeq" id="WP_315604190.1">
    <property type="nucleotide sequence ID" value="NZ_CP130318.1"/>
</dbReference>
<evidence type="ECO:0000313" key="2">
    <source>
        <dbReference type="EMBL" id="WNQ10416.1"/>
    </source>
</evidence>
<gene>
    <name evidence="2" type="ORF">MJA45_22790</name>
</gene>
<keyword evidence="1" id="KW-1133">Transmembrane helix</keyword>
<sequence length="44" mass="5063">MVDREEEEKDGLRPARGLVLGLVIGALMWAVILMVVWLWLWPNS</sequence>
<reference evidence="2 3" key="1">
    <citation type="submission" date="2022-02" db="EMBL/GenBank/DDBJ databases">
        <title>Paenibacillus sp. MBLB1776 Whole Genome Shotgun Sequencing.</title>
        <authorList>
            <person name="Hwang C.Y."/>
            <person name="Cho E.-S."/>
            <person name="Seo M.-J."/>
        </authorList>
    </citation>
    <scope>NUCLEOTIDE SEQUENCE [LARGE SCALE GENOMIC DNA]</scope>
    <source>
        <strain evidence="2 3">MBLB1776</strain>
    </source>
</reference>
<evidence type="ECO:0000313" key="3">
    <source>
        <dbReference type="Proteomes" id="UP001305702"/>
    </source>
</evidence>
<dbReference type="KEGG" id="paun:MJA45_22790"/>
<dbReference type="EMBL" id="CP130318">
    <property type="protein sequence ID" value="WNQ10416.1"/>
    <property type="molecule type" value="Genomic_DNA"/>
</dbReference>
<organism evidence="2 3">
    <name type="scientific">Paenibacillus aurantius</name>
    <dbReference type="NCBI Taxonomy" id="2918900"/>
    <lineage>
        <taxon>Bacteria</taxon>
        <taxon>Bacillati</taxon>
        <taxon>Bacillota</taxon>
        <taxon>Bacilli</taxon>
        <taxon>Bacillales</taxon>
        <taxon>Paenibacillaceae</taxon>
        <taxon>Paenibacillus</taxon>
    </lineage>
</organism>
<protein>
    <submittedName>
        <fullName evidence="2">Uncharacterized protein</fullName>
    </submittedName>
</protein>
<feature type="transmembrane region" description="Helical" evidence="1">
    <location>
        <begin position="18"/>
        <end position="40"/>
    </location>
</feature>
<keyword evidence="3" id="KW-1185">Reference proteome</keyword>
<keyword evidence="1" id="KW-0812">Transmembrane</keyword>
<dbReference type="AlphaFoldDB" id="A0AA96LB50"/>
<keyword evidence="1" id="KW-0472">Membrane</keyword>
<accession>A0AA96LB50</accession>
<name>A0AA96LB50_9BACL</name>
<proteinExistence type="predicted"/>
<evidence type="ECO:0000256" key="1">
    <source>
        <dbReference type="SAM" id="Phobius"/>
    </source>
</evidence>
<dbReference type="Proteomes" id="UP001305702">
    <property type="component" value="Chromosome"/>
</dbReference>